<name>A0A1H0J9V0_9ACTN</name>
<feature type="compositionally biased region" description="Basic and acidic residues" evidence="1">
    <location>
        <begin position="24"/>
        <end position="43"/>
    </location>
</feature>
<dbReference type="OrthoDB" id="8871309at2"/>
<protein>
    <submittedName>
        <fullName evidence="2">PGAP1-like protein</fullName>
    </submittedName>
</protein>
<dbReference type="Gene3D" id="3.40.50.1820">
    <property type="entry name" value="alpha/beta hydrolase"/>
    <property type="match status" value="1"/>
</dbReference>
<reference evidence="2 3" key="1">
    <citation type="submission" date="2016-10" db="EMBL/GenBank/DDBJ databases">
        <authorList>
            <person name="de Groot N.N."/>
        </authorList>
    </citation>
    <scope>NUCLEOTIDE SEQUENCE [LARGE SCALE GENOMIC DNA]</scope>
    <source>
        <strain evidence="2 3">CGMCC 4.2022</strain>
    </source>
</reference>
<feature type="compositionally biased region" description="Basic and acidic residues" evidence="1">
    <location>
        <begin position="1"/>
        <end position="12"/>
    </location>
</feature>
<evidence type="ECO:0000313" key="2">
    <source>
        <dbReference type="EMBL" id="SDO40320.1"/>
    </source>
</evidence>
<keyword evidence="3" id="KW-1185">Reference proteome</keyword>
<dbReference type="AlphaFoldDB" id="A0A1H0J9V0"/>
<evidence type="ECO:0000313" key="3">
    <source>
        <dbReference type="Proteomes" id="UP000199341"/>
    </source>
</evidence>
<evidence type="ECO:0000256" key="1">
    <source>
        <dbReference type="SAM" id="MobiDB-lite"/>
    </source>
</evidence>
<proteinExistence type="predicted"/>
<sequence>MGKSADKAERADNAGGRDGTGKGAGRDGTGRAAEPKPEPDRAVDGSPWSRIPVLSALPHWGGHSADIARATAIDLAVLAGHMLLYPTGMLPERAPAPPRPSRSAEPGAEPDPAGQAPALLPTEGRAHPPVLMLHGFVDNRSAFALLRRSLLHNGWTRVQALNYSPLTGDIRTAAAMLGPHIERVCEESGHAQVDIVGHSLGGLVARYYVQCLGGDARVRTLVTLGTPHAGTRAVPALAPHPLARQMRPGSAVLEELARPAPGCRTRFVAFWSDLDQLMIPVESARLEHPDLQARNVKVSGIGHLAMPVHGSVAAEIRRALSGPGPLRDAIDAA</sequence>
<dbReference type="InterPro" id="IPR029058">
    <property type="entry name" value="AB_hydrolase_fold"/>
</dbReference>
<dbReference type="STRING" id="310781.SAMN05216259_109293"/>
<dbReference type="SUPFAM" id="SSF53474">
    <property type="entry name" value="alpha/beta-Hydrolases"/>
    <property type="match status" value="1"/>
</dbReference>
<dbReference type="PANTHER" id="PTHR37946">
    <property type="entry name" value="SLL1969 PROTEIN"/>
    <property type="match status" value="1"/>
</dbReference>
<accession>A0A1H0J9V0</accession>
<feature type="region of interest" description="Disordered" evidence="1">
    <location>
        <begin position="90"/>
        <end position="123"/>
    </location>
</feature>
<organism evidence="2 3">
    <name type="scientific">Actinacidiphila guanduensis</name>
    <dbReference type="NCBI Taxonomy" id="310781"/>
    <lineage>
        <taxon>Bacteria</taxon>
        <taxon>Bacillati</taxon>
        <taxon>Actinomycetota</taxon>
        <taxon>Actinomycetes</taxon>
        <taxon>Kitasatosporales</taxon>
        <taxon>Streptomycetaceae</taxon>
        <taxon>Actinacidiphila</taxon>
    </lineage>
</organism>
<dbReference type="Pfam" id="PF02089">
    <property type="entry name" value="Palm_thioest"/>
    <property type="match status" value="1"/>
</dbReference>
<dbReference type="EMBL" id="FNIE01000009">
    <property type="protein sequence ID" value="SDO40320.1"/>
    <property type="molecule type" value="Genomic_DNA"/>
</dbReference>
<feature type="region of interest" description="Disordered" evidence="1">
    <location>
        <begin position="1"/>
        <end position="48"/>
    </location>
</feature>
<dbReference type="Proteomes" id="UP000199341">
    <property type="component" value="Unassembled WGS sequence"/>
</dbReference>
<dbReference type="PANTHER" id="PTHR37946:SF1">
    <property type="entry name" value="SLL1969 PROTEIN"/>
    <property type="match status" value="1"/>
</dbReference>
<gene>
    <name evidence="2" type="ORF">SAMN05216259_109293</name>
</gene>